<organism evidence="7 8">
    <name type="scientific">Vallicoccus soli</name>
    <dbReference type="NCBI Taxonomy" id="2339232"/>
    <lineage>
        <taxon>Bacteria</taxon>
        <taxon>Bacillati</taxon>
        <taxon>Actinomycetota</taxon>
        <taxon>Actinomycetes</taxon>
        <taxon>Motilibacterales</taxon>
        <taxon>Vallicoccaceae</taxon>
        <taxon>Vallicoccus</taxon>
    </lineage>
</organism>
<dbReference type="Pfam" id="PF01899">
    <property type="entry name" value="MNHE"/>
    <property type="match status" value="1"/>
</dbReference>
<evidence type="ECO:0000256" key="3">
    <source>
        <dbReference type="ARBA" id="ARBA00022475"/>
    </source>
</evidence>
<evidence type="ECO:0000256" key="4">
    <source>
        <dbReference type="ARBA" id="ARBA00022692"/>
    </source>
</evidence>
<dbReference type="InterPro" id="IPR002758">
    <property type="entry name" value="Cation_antiport_E"/>
</dbReference>
<dbReference type="OrthoDB" id="3556991at2"/>
<evidence type="ECO:0000256" key="6">
    <source>
        <dbReference type="ARBA" id="ARBA00023136"/>
    </source>
</evidence>
<dbReference type="GO" id="GO:0008324">
    <property type="term" value="F:monoatomic cation transmembrane transporter activity"/>
    <property type="evidence" value="ECO:0007669"/>
    <property type="project" value="InterPro"/>
</dbReference>
<name>A0A3A3Z601_9ACTN</name>
<dbReference type="AlphaFoldDB" id="A0A3A3Z601"/>
<keyword evidence="5" id="KW-1133">Transmembrane helix</keyword>
<dbReference type="PIRSF" id="PIRSF019239">
    <property type="entry name" value="MrpE"/>
    <property type="match status" value="1"/>
</dbReference>
<dbReference type="Proteomes" id="UP000265614">
    <property type="component" value="Unassembled WGS sequence"/>
</dbReference>
<reference evidence="7 8" key="1">
    <citation type="submission" date="2018-09" db="EMBL/GenBank/DDBJ databases">
        <title>YIM 75000 draft genome.</title>
        <authorList>
            <person name="Tang S."/>
            <person name="Feng Y."/>
        </authorList>
    </citation>
    <scope>NUCLEOTIDE SEQUENCE [LARGE SCALE GENOMIC DNA]</scope>
    <source>
        <strain evidence="7 8">YIM 75000</strain>
    </source>
</reference>
<keyword evidence="3" id="KW-1003">Cell membrane</keyword>
<comment type="caution">
    <text evidence="7">The sequence shown here is derived from an EMBL/GenBank/DDBJ whole genome shotgun (WGS) entry which is preliminary data.</text>
</comment>
<keyword evidence="4" id="KW-0812">Transmembrane</keyword>
<evidence type="ECO:0000313" key="7">
    <source>
        <dbReference type="EMBL" id="RJK96044.1"/>
    </source>
</evidence>
<comment type="similarity">
    <text evidence="2">Belongs to the CPA3 antiporters (TC 2.A.63) subunit E family.</text>
</comment>
<keyword evidence="6" id="KW-0472">Membrane</keyword>
<dbReference type="GO" id="GO:0005886">
    <property type="term" value="C:plasma membrane"/>
    <property type="evidence" value="ECO:0007669"/>
    <property type="project" value="UniProtKB-SubCell"/>
</dbReference>
<dbReference type="EMBL" id="QZEZ01000004">
    <property type="protein sequence ID" value="RJK96044.1"/>
    <property type="molecule type" value="Genomic_DNA"/>
</dbReference>
<dbReference type="PANTHER" id="PTHR34584">
    <property type="entry name" value="NA(+)/H(+) ANTIPORTER SUBUNIT E1"/>
    <property type="match status" value="1"/>
</dbReference>
<gene>
    <name evidence="7" type="ORF">D5H78_10810</name>
</gene>
<dbReference type="PANTHER" id="PTHR34584:SF1">
    <property type="entry name" value="NA(+)_H(+) ANTIPORTER SUBUNIT E1"/>
    <property type="match status" value="1"/>
</dbReference>
<evidence type="ECO:0000256" key="5">
    <source>
        <dbReference type="ARBA" id="ARBA00022989"/>
    </source>
</evidence>
<accession>A0A3A3Z601</accession>
<proteinExistence type="inferred from homology"/>
<evidence type="ECO:0000313" key="8">
    <source>
        <dbReference type="Proteomes" id="UP000265614"/>
    </source>
</evidence>
<dbReference type="RefSeq" id="WP_119950470.1">
    <property type="nucleotide sequence ID" value="NZ_QZEZ01000004.1"/>
</dbReference>
<evidence type="ECO:0000256" key="1">
    <source>
        <dbReference type="ARBA" id="ARBA00004651"/>
    </source>
</evidence>
<sequence>MRHLPTVAWLLLVWFALWGDLSWANLLGGLAAAAAVLVLVPLPGGTARRYRVRPWPALTYLLAFLRDLVVATLDVARRVLQPRTELRPAVLEVPLRTTDRALVSLVANTTSLTPGTLTVEADPAHARLWIHVLHLPDRPGAAEDELRTVQGREEHGARVLGLDLDRAPAG</sequence>
<protein>
    <submittedName>
        <fullName evidence="7">Na+/H+ antiporter subunit E</fullName>
    </submittedName>
</protein>
<keyword evidence="8" id="KW-1185">Reference proteome</keyword>
<comment type="subcellular location">
    <subcellularLocation>
        <location evidence="1">Cell membrane</location>
        <topology evidence="1">Multi-pass membrane protein</topology>
    </subcellularLocation>
</comment>
<evidence type="ECO:0000256" key="2">
    <source>
        <dbReference type="ARBA" id="ARBA00006228"/>
    </source>
</evidence>